<keyword evidence="10" id="KW-1185">Reference proteome</keyword>
<dbReference type="Proteomes" id="UP000540656">
    <property type="component" value="Unassembled WGS sequence"/>
</dbReference>
<sequence>MSGSRPGKKKKPIRKPVDAEAVAAKRERRAKATAERLERERRSRRTRVIKQVGIVAVVGAAAIGLTIAIIKGTTPDFAAAPPGFDEDGDTTIGNTAAPVTVTVIEDLSCPRCKSAHAENKDLLARYAKGDDVRVDYRPVAFLDEHSTNEYSTRALNAAACVVEDDPSNWSAMHGILLVSQPDRGKDGPDDGELVDFAAEAGADSDATRKCIDDRKHEDWIDWTTHKVTKDPDFGGTPAISVNGKLVDPNPGAIDAAVQAALAK</sequence>
<name>A0A7Y9S3P3_9ACTN</name>
<dbReference type="AlphaFoldDB" id="A0A7Y9S3P3"/>
<keyword evidence="9" id="KW-0413">Isomerase</keyword>
<evidence type="ECO:0000256" key="1">
    <source>
        <dbReference type="ARBA" id="ARBA00005791"/>
    </source>
</evidence>
<keyword evidence="5" id="KW-0676">Redox-active center</keyword>
<feature type="region of interest" description="Disordered" evidence="6">
    <location>
        <begin position="1"/>
        <end position="43"/>
    </location>
</feature>
<dbReference type="PANTHER" id="PTHR13887">
    <property type="entry name" value="GLUTATHIONE S-TRANSFERASE KAPPA"/>
    <property type="match status" value="1"/>
</dbReference>
<organism evidence="9 10">
    <name type="scientific">Nocardioides daedukensis</name>
    <dbReference type="NCBI Taxonomy" id="634462"/>
    <lineage>
        <taxon>Bacteria</taxon>
        <taxon>Bacillati</taxon>
        <taxon>Actinomycetota</taxon>
        <taxon>Actinomycetes</taxon>
        <taxon>Propionibacteriales</taxon>
        <taxon>Nocardioidaceae</taxon>
        <taxon>Nocardioides</taxon>
    </lineage>
</organism>
<feature type="compositionally biased region" description="Basic residues" evidence="6">
    <location>
        <begin position="1"/>
        <end position="14"/>
    </location>
</feature>
<dbReference type="InterPro" id="IPR036249">
    <property type="entry name" value="Thioredoxin-like_sf"/>
</dbReference>
<evidence type="ECO:0000256" key="7">
    <source>
        <dbReference type="SAM" id="Phobius"/>
    </source>
</evidence>
<dbReference type="InterPro" id="IPR012336">
    <property type="entry name" value="Thioredoxin-like_fold"/>
</dbReference>
<evidence type="ECO:0000256" key="6">
    <source>
        <dbReference type="SAM" id="MobiDB-lite"/>
    </source>
</evidence>
<dbReference type="Gene3D" id="3.40.30.10">
    <property type="entry name" value="Glutaredoxin"/>
    <property type="match status" value="1"/>
</dbReference>
<evidence type="ECO:0000259" key="8">
    <source>
        <dbReference type="Pfam" id="PF13462"/>
    </source>
</evidence>
<keyword evidence="7" id="KW-1133">Transmembrane helix</keyword>
<feature type="compositionally biased region" description="Basic and acidic residues" evidence="6">
    <location>
        <begin position="30"/>
        <end position="41"/>
    </location>
</feature>
<proteinExistence type="inferred from homology"/>
<dbReference type="GO" id="GO:0016491">
    <property type="term" value="F:oxidoreductase activity"/>
    <property type="evidence" value="ECO:0007669"/>
    <property type="project" value="UniProtKB-KW"/>
</dbReference>
<evidence type="ECO:0000313" key="10">
    <source>
        <dbReference type="Proteomes" id="UP000540656"/>
    </source>
</evidence>
<evidence type="ECO:0000256" key="5">
    <source>
        <dbReference type="ARBA" id="ARBA00023284"/>
    </source>
</evidence>
<evidence type="ECO:0000256" key="3">
    <source>
        <dbReference type="ARBA" id="ARBA00023002"/>
    </source>
</evidence>
<dbReference type="EMBL" id="JACCAA010000001">
    <property type="protein sequence ID" value="NYG60766.1"/>
    <property type="molecule type" value="Genomic_DNA"/>
</dbReference>
<dbReference type="RefSeq" id="WP_179503656.1">
    <property type="nucleotide sequence ID" value="NZ_JACCAA010000001.1"/>
</dbReference>
<keyword evidence="7" id="KW-0812">Transmembrane</keyword>
<keyword evidence="3" id="KW-0560">Oxidoreductase</keyword>
<dbReference type="GO" id="GO:0016853">
    <property type="term" value="F:isomerase activity"/>
    <property type="evidence" value="ECO:0007669"/>
    <property type="project" value="UniProtKB-KW"/>
</dbReference>
<feature type="domain" description="Thioredoxin-like fold" evidence="8">
    <location>
        <begin position="87"/>
        <end position="249"/>
    </location>
</feature>
<dbReference type="SUPFAM" id="SSF52833">
    <property type="entry name" value="Thioredoxin-like"/>
    <property type="match status" value="1"/>
</dbReference>
<dbReference type="PANTHER" id="PTHR13887:SF14">
    <property type="entry name" value="DISULFIDE BOND FORMATION PROTEIN D"/>
    <property type="match status" value="1"/>
</dbReference>
<reference evidence="9 10" key="1">
    <citation type="submission" date="2020-07" db="EMBL/GenBank/DDBJ databases">
        <title>Sequencing the genomes of 1000 actinobacteria strains.</title>
        <authorList>
            <person name="Klenk H.-P."/>
        </authorList>
    </citation>
    <scope>NUCLEOTIDE SEQUENCE [LARGE SCALE GENOMIC DNA]</scope>
    <source>
        <strain evidence="9 10">DSM 23819</strain>
    </source>
</reference>
<gene>
    <name evidence="9" type="ORF">BJ980_003689</name>
</gene>
<keyword evidence="2" id="KW-0732">Signal</keyword>
<evidence type="ECO:0000313" key="9">
    <source>
        <dbReference type="EMBL" id="NYG60766.1"/>
    </source>
</evidence>
<protein>
    <submittedName>
        <fullName evidence="9">Protein-disulfide isomerase</fullName>
    </submittedName>
</protein>
<dbReference type="Pfam" id="PF13462">
    <property type="entry name" value="Thioredoxin_4"/>
    <property type="match status" value="1"/>
</dbReference>
<feature type="transmembrane region" description="Helical" evidence="7">
    <location>
        <begin position="48"/>
        <end position="70"/>
    </location>
</feature>
<comment type="similarity">
    <text evidence="1">Belongs to the thioredoxin family. DsbA subfamily.</text>
</comment>
<evidence type="ECO:0000256" key="2">
    <source>
        <dbReference type="ARBA" id="ARBA00022729"/>
    </source>
</evidence>
<keyword evidence="7" id="KW-0472">Membrane</keyword>
<comment type="caution">
    <text evidence="9">The sequence shown here is derived from an EMBL/GenBank/DDBJ whole genome shotgun (WGS) entry which is preliminary data.</text>
</comment>
<evidence type="ECO:0000256" key="4">
    <source>
        <dbReference type="ARBA" id="ARBA00023157"/>
    </source>
</evidence>
<keyword evidence="4" id="KW-1015">Disulfide bond</keyword>
<accession>A0A7Y9S3P3</accession>